<name>A0A6M3X5M4_9ZZZZ</name>
<proteinExistence type="predicted"/>
<dbReference type="EMBL" id="MT143941">
    <property type="protein sequence ID" value="QJH93042.1"/>
    <property type="molecule type" value="Genomic_DNA"/>
</dbReference>
<sequence length="102" mass="12111">MKKEILDIPEEPIKLKKQLIEMGGDALAIWYGNKLQGYLWNTWKDSLKKKDFTWSRFIKLLKYKTAYASLWLQDKISWENFIQEIIKSIESPLGQNIDCMVI</sequence>
<accession>A0A6M3X5M4</accession>
<protein>
    <submittedName>
        <fullName evidence="1">Uncharacterized protein</fullName>
    </submittedName>
</protein>
<dbReference type="AlphaFoldDB" id="A0A6M3X5M4"/>
<organism evidence="1">
    <name type="scientific">viral metagenome</name>
    <dbReference type="NCBI Taxonomy" id="1070528"/>
    <lineage>
        <taxon>unclassified sequences</taxon>
        <taxon>metagenomes</taxon>
        <taxon>organismal metagenomes</taxon>
    </lineage>
</organism>
<reference evidence="1" key="1">
    <citation type="submission" date="2020-03" db="EMBL/GenBank/DDBJ databases">
        <title>The deep terrestrial virosphere.</title>
        <authorList>
            <person name="Holmfeldt K."/>
            <person name="Nilsson E."/>
            <person name="Simone D."/>
            <person name="Lopez-Fernandez M."/>
            <person name="Wu X."/>
            <person name="de Brujin I."/>
            <person name="Lundin D."/>
            <person name="Andersson A."/>
            <person name="Bertilsson S."/>
            <person name="Dopson M."/>
        </authorList>
    </citation>
    <scope>NUCLEOTIDE SEQUENCE</scope>
    <source>
        <strain evidence="1">MM171B02540</strain>
    </source>
</reference>
<gene>
    <name evidence="1" type="ORF">MM171B02540_0008</name>
</gene>
<evidence type="ECO:0000313" key="1">
    <source>
        <dbReference type="EMBL" id="QJH93042.1"/>
    </source>
</evidence>